<dbReference type="SUPFAM" id="SSF53474">
    <property type="entry name" value="alpha/beta-Hydrolases"/>
    <property type="match status" value="1"/>
</dbReference>
<dbReference type="PANTHER" id="PTHR42044">
    <property type="entry name" value="DUF676 DOMAIN-CONTAINING PROTEIN-RELATED"/>
    <property type="match status" value="1"/>
</dbReference>
<sequence>MCMVKTLLEPGVRDGLLCVFETLVPAVPCDPPNWCRQYFGDFITWLLFREGSTTKLVQAEDDRHPDEAWIYVNGVGTGMPIAVENAKRLVELFGRSITVVHNPTDSFIVDLLECVAGKLKLMWWWKVEPVGVVLRTVEQAFDQGKTKVVLIGHSQGTIIVNNVLDRIARKHINSPPDLKAQKKLEHSIRVESLCNSYDTVALLGGAYPRPGTWRDVTKQQRVVNKRVRVVVQDGKGGHLLNTHYLDNFANEYKGSRLHQYLVNS</sequence>
<dbReference type="PANTHER" id="PTHR42044:SF2">
    <property type="entry name" value="DUF676 DOMAIN-CONTAINING PROTEIN"/>
    <property type="match status" value="1"/>
</dbReference>
<dbReference type="EMBL" id="HBGB01008206">
    <property type="protein sequence ID" value="CAD9049580.1"/>
    <property type="molecule type" value="Transcribed_RNA"/>
</dbReference>
<gene>
    <name evidence="1" type="ORF">VBRA1451_LOCUS4640</name>
</gene>
<proteinExistence type="predicted"/>
<evidence type="ECO:0000313" key="1">
    <source>
        <dbReference type="EMBL" id="CAD9049580.1"/>
    </source>
</evidence>
<name>A0A7S1JP67_9ALVE</name>
<reference evidence="1" key="1">
    <citation type="submission" date="2021-01" db="EMBL/GenBank/DDBJ databases">
        <authorList>
            <person name="Corre E."/>
            <person name="Pelletier E."/>
            <person name="Niang G."/>
            <person name="Scheremetjew M."/>
            <person name="Finn R."/>
            <person name="Kale V."/>
            <person name="Holt S."/>
            <person name="Cochrane G."/>
            <person name="Meng A."/>
            <person name="Brown T."/>
            <person name="Cohen L."/>
        </authorList>
    </citation>
    <scope>NUCLEOTIDE SEQUENCE</scope>
    <source>
        <strain evidence="1">CCMP3346</strain>
    </source>
</reference>
<evidence type="ECO:0008006" key="2">
    <source>
        <dbReference type="Google" id="ProtNLM"/>
    </source>
</evidence>
<accession>A0A7S1JP67</accession>
<dbReference type="AlphaFoldDB" id="A0A7S1JP67"/>
<dbReference type="InterPro" id="IPR029058">
    <property type="entry name" value="AB_hydrolase_fold"/>
</dbReference>
<protein>
    <recommendedName>
        <fullName evidence="2">DUF676 domain-containing protein</fullName>
    </recommendedName>
</protein>
<organism evidence="1">
    <name type="scientific">Vitrella brassicaformis</name>
    <dbReference type="NCBI Taxonomy" id="1169539"/>
    <lineage>
        <taxon>Eukaryota</taxon>
        <taxon>Sar</taxon>
        <taxon>Alveolata</taxon>
        <taxon>Colpodellida</taxon>
        <taxon>Vitrellaceae</taxon>
        <taxon>Vitrella</taxon>
    </lineage>
</organism>